<dbReference type="Pfam" id="PF01936">
    <property type="entry name" value="NYN"/>
    <property type="match status" value="1"/>
</dbReference>
<organism evidence="2 3">
    <name type="scientific">Ammoniphilus resinae</name>
    <dbReference type="NCBI Taxonomy" id="861532"/>
    <lineage>
        <taxon>Bacteria</taxon>
        <taxon>Bacillati</taxon>
        <taxon>Bacillota</taxon>
        <taxon>Bacilli</taxon>
        <taxon>Bacillales</taxon>
        <taxon>Paenibacillaceae</taxon>
        <taxon>Aneurinibacillus group</taxon>
        <taxon>Ammoniphilus</taxon>
    </lineage>
</organism>
<sequence>MRAAILVDEINAMSQFHGLGIEGIRPWKVFFQALHSVLTGHYGNCEVSYHFYGAIPPKHVDKERFYNRTRFFSALQKDDIAVHTGYCHVSENGEMFEKGVDMALGLDLYDLSLDKHDLLFIFSGDADLGPAIERAQKRGSKVVAILSERQPAKLIKKLVDGVVPLEAVIDLIDANYIVHRSNTQFTKKGEMSYVKS</sequence>
<evidence type="ECO:0000313" key="3">
    <source>
        <dbReference type="Proteomes" id="UP001519343"/>
    </source>
</evidence>
<dbReference type="EMBL" id="JAGGKT010000004">
    <property type="protein sequence ID" value="MBP1931793.1"/>
    <property type="molecule type" value="Genomic_DNA"/>
</dbReference>
<protein>
    <submittedName>
        <fullName evidence="2">Uncharacterized LabA/DUF88 family protein</fullName>
    </submittedName>
</protein>
<feature type="domain" description="NYN" evidence="1">
    <location>
        <begin position="17"/>
        <end position="162"/>
    </location>
</feature>
<dbReference type="Gene3D" id="3.40.50.1010">
    <property type="entry name" value="5'-nuclease"/>
    <property type="match status" value="1"/>
</dbReference>
<dbReference type="InterPro" id="IPR021139">
    <property type="entry name" value="NYN"/>
</dbReference>
<reference evidence="2 3" key="1">
    <citation type="submission" date="2021-03" db="EMBL/GenBank/DDBJ databases">
        <title>Genomic Encyclopedia of Type Strains, Phase IV (KMG-IV): sequencing the most valuable type-strain genomes for metagenomic binning, comparative biology and taxonomic classification.</title>
        <authorList>
            <person name="Goeker M."/>
        </authorList>
    </citation>
    <scope>NUCLEOTIDE SEQUENCE [LARGE SCALE GENOMIC DNA]</scope>
    <source>
        <strain evidence="2 3">DSM 24738</strain>
    </source>
</reference>
<evidence type="ECO:0000259" key="1">
    <source>
        <dbReference type="Pfam" id="PF01936"/>
    </source>
</evidence>
<dbReference type="Proteomes" id="UP001519343">
    <property type="component" value="Unassembled WGS sequence"/>
</dbReference>
<keyword evidence="3" id="KW-1185">Reference proteome</keyword>
<dbReference type="RefSeq" id="WP_209809880.1">
    <property type="nucleotide sequence ID" value="NZ_JAGGKT010000004.1"/>
</dbReference>
<proteinExistence type="predicted"/>
<name>A0ABS4GNE5_9BACL</name>
<gene>
    <name evidence="2" type="ORF">J2Z37_001794</name>
</gene>
<accession>A0ABS4GNE5</accession>
<evidence type="ECO:0000313" key="2">
    <source>
        <dbReference type="EMBL" id="MBP1931793.1"/>
    </source>
</evidence>
<comment type="caution">
    <text evidence="2">The sequence shown here is derived from an EMBL/GenBank/DDBJ whole genome shotgun (WGS) entry which is preliminary data.</text>
</comment>